<organism evidence="1 2">
    <name type="scientific">Calidifontibacillus erzurumensis</name>
    <dbReference type="NCBI Taxonomy" id="2741433"/>
    <lineage>
        <taxon>Bacteria</taxon>
        <taxon>Bacillati</taxon>
        <taxon>Bacillota</taxon>
        <taxon>Bacilli</taxon>
        <taxon>Bacillales</taxon>
        <taxon>Bacillaceae</taxon>
        <taxon>Calidifontibacillus/Schinkia group</taxon>
        <taxon>Calidifontibacillus</taxon>
    </lineage>
</organism>
<dbReference type="Proteomes" id="UP000625804">
    <property type="component" value="Unassembled WGS sequence"/>
</dbReference>
<name>A0A8J8GDX6_9BACI</name>
<dbReference type="AlphaFoldDB" id="A0A8J8GDX6"/>
<accession>A0A8J8GDX6</accession>
<proteinExistence type="predicted"/>
<keyword evidence="2" id="KW-1185">Reference proteome</keyword>
<protein>
    <submittedName>
        <fullName evidence="1">Nucleoside triphosphate pyrophosphohydrolase</fullName>
    </submittedName>
</protein>
<dbReference type="InterPro" id="IPR038735">
    <property type="entry name" value="MSMEG_1276-like_NTP-PPase_dom"/>
</dbReference>
<gene>
    <name evidence="1" type="ORF">HR057_09010</name>
</gene>
<dbReference type="EMBL" id="JABTTE010000010">
    <property type="protein sequence ID" value="NSL51887.1"/>
    <property type="molecule type" value="Genomic_DNA"/>
</dbReference>
<evidence type="ECO:0000313" key="2">
    <source>
        <dbReference type="Proteomes" id="UP000625804"/>
    </source>
</evidence>
<evidence type="ECO:0000313" key="1">
    <source>
        <dbReference type="EMBL" id="NSL51887.1"/>
    </source>
</evidence>
<dbReference type="SUPFAM" id="SSF101386">
    <property type="entry name" value="all-alpha NTP pyrophosphatases"/>
    <property type="match status" value="1"/>
</dbReference>
<dbReference type="CDD" id="cd11532">
    <property type="entry name" value="NTP-PPase_COG4997"/>
    <property type="match status" value="1"/>
</dbReference>
<comment type="caution">
    <text evidence="1">The sequence shown here is derived from an EMBL/GenBank/DDBJ whole genome shotgun (WGS) entry which is preliminary data.</text>
</comment>
<sequence>MPQIIKQDNKEPITHIATAEEVKPLLFQKLMEELDEFKATPNEEEFADMLEVIDGIAYAFNLDMEKVLAIKTEKLKERGGFYERIILEKVIE</sequence>
<reference evidence="1" key="1">
    <citation type="submission" date="2020-06" db="EMBL/GenBank/DDBJ databases">
        <title>A novel thermopfilic bacterium from Erzurum, Turkey.</title>
        <authorList>
            <person name="Adiguzel A."/>
            <person name="Ay H."/>
            <person name="Baltaci M.O."/>
        </authorList>
    </citation>
    <scope>NUCLEOTIDE SEQUENCE</scope>
    <source>
        <strain evidence="1">P2</strain>
    </source>
</reference>